<reference evidence="2" key="2">
    <citation type="journal article" date="2018" name="BMC Genomics">
        <title>A manually annotated Actinidia chinensis var. chinensis (kiwifruit) genome highlights the challenges associated with draft genomes and gene prediction in plants.</title>
        <authorList>
            <person name="Pilkington S.M."/>
            <person name="Crowhurst R."/>
            <person name="Hilario E."/>
            <person name="Nardozza S."/>
            <person name="Fraser L."/>
            <person name="Peng Y."/>
            <person name="Gunaseelan K."/>
            <person name="Simpson R."/>
            <person name="Tahir J."/>
            <person name="Deroles S.C."/>
            <person name="Templeton K."/>
            <person name="Luo Z."/>
            <person name="Davy M."/>
            <person name="Cheng C."/>
            <person name="McNeilage M."/>
            <person name="Scaglione D."/>
            <person name="Liu Y."/>
            <person name="Zhang Q."/>
            <person name="Datson P."/>
            <person name="De Silva N."/>
            <person name="Gardiner S.E."/>
            <person name="Bassett H."/>
            <person name="Chagne D."/>
            <person name="McCallum J."/>
            <person name="Dzierzon H."/>
            <person name="Deng C."/>
            <person name="Wang Y.Y."/>
            <person name="Barron L."/>
            <person name="Manako K."/>
            <person name="Bowen J."/>
            <person name="Foster T.M."/>
            <person name="Erridge Z.A."/>
            <person name="Tiffin H."/>
            <person name="Waite C.N."/>
            <person name="Davies K.M."/>
            <person name="Grierson E.P."/>
            <person name="Laing W.A."/>
            <person name="Kirk R."/>
            <person name="Chen X."/>
            <person name="Wood M."/>
            <person name="Montefiori M."/>
            <person name="Brummell D.A."/>
            <person name="Schwinn K.E."/>
            <person name="Catanach A."/>
            <person name="Fullerton C."/>
            <person name="Li D."/>
            <person name="Meiyalaghan S."/>
            <person name="Nieuwenhuizen N."/>
            <person name="Read N."/>
            <person name="Prakash R."/>
            <person name="Hunter D."/>
            <person name="Zhang H."/>
            <person name="McKenzie M."/>
            <person name="Knabel M."/>
            <person name="Harris A."/>
            <person name="Allan A.C."/>
            <person name="Gleave A."/>
            <person name="Chen A."/>
            <person name="Janssen B.J."/>
            <person name="Plunkett B."/>
            <person name="Ampomah-Dwamena C."/>
            <person name="Voogd C."/>
            <person name="Leif D."/>
            <person name="Lafferty D."/>
            <person name="Souleyre E.J.F."/>
            <person name="Varkonyi-Gasic E."/>
            <person name="Gambi F."/>
            <person name="Hanley J."/>
            <person name="Yao J.L."/>
            <person name="Cheung J."/>
            <person name="David K.M."/>
            <person name="Warren B."/>
            <person name="Marsh K."/>
            <person name="Snowden K.C."/>
            <person name="Lin-Wang K."/>
            <person name="Brian L."/>
            <person name="Martinez-Sanchez M."/>
            <person name="Wang M."/>
            <person name="Ileperuma N."/>
            <person name="Macnee N."/>
            <person name="Campin R."/>
            <person name="McAtee P."/>
            <person name="Drummond R.S.M."/>
            <person name="Espley R.V."/>
            <person name="Ireland H.S."/>
            <person name="Wu R."/>
            <person name="Atkinson R.G."/>
            <person name="Karunairetnam S."/>
            <person name="Bulley S."/>
            <person name="Chunkath S."/>
            <person name="Hanley Z."/>
            <person name="Storey R."/>
            <person name="Thrimawithana A.H."/>
            <person name="Thomson S."/>
            <person name="David C."/>
            <person name="Testolin R."/>
            <person name="Huang H."/>
            <person name="Hellens R.P."/>
            <person name="Schaffer R.J."/>
        </authorList>
    </citation>
    <scope>NUCLEOTIDE SEQUENCE [LARGE SCALE GENOMIC DNA]</scope>
    <source>
        <strain evidence="2">cv. Red5</strain>
    </source>
</reference>
<organism evidence="1 2">
    <name type="scientific">Actinidia chinensis var. chinensis</name>
    <name type="common">Chinese soft-hair kiwi</name>
    <dbReference type="NCBI Taxonomy" id="1590841"/>
    <lineage>
        <taxon>Eukaryota</taxon>
        <taxon>Viridiplantae</taxon>
        <taxon>Streptophyta</taxon>
        <taxon>Embryophyta</taxon>
        <taxon>Tracheophyta</taxon>
        <taxon>Spermatophyta</taxon>
        <taxon>Magnoliopsida</taxon>
        <taxon>eudicotyledons</taxon>
        <taxon>Gunneridae</taxon>
        <taxon>Pentapetalae</taxon>
        <taxon>asterids</taxon>
        <taxon>Ericales</taxon>
        <taxon>Actinidiaceae</taxon>
        <taxon>Actinidia</taxon>
    </lineage>
</organism>
<dbReference type="STRING" id="1590841.A0A2R6P937"/>
<dbReference type="OrthoDB" id="1728960at2759"/>
<protein>
    <submittedName>
        <fullName evidence="1">Alginate O-acetylase AlgJ</fullName>
    </submittedName>
</protein>
<proteinExistence type="predicted"/>
<keyword evidence="2" id="KW-1185">Reference proteome</keyword>
<accession>A0A2R6P937</accession>
<evidence type="ECO:0000313" key="1">
    <source>
        <dbReference type="EMBL" id="PSR87475.1"/>
    </source>
</evidence>
<reference evidence="1 2" key="1">
    <citation type="submission" date="2017-07" db="EMBL/GenBank/DDBJ databases">
        <title>An improved, manually edited Actinidia chinensis var. chinensis (kiwifruit) genome highlights the challenges associated with draft genomes and gene prediction in plants.</title>
        <authorList>
            <person name="Pilkington S."/>
            <person name="Crowhurst R."/>
            <person name="Hilario E."/>
            <person name="Nardozza S."/>
            <person name="Fraser L."/>
            <person name="Peng Y."/>
            <person name="Gunaseelan K."/>
            <person name="Simpson R."/>
            <person name="Tahir J."/>
            <person name="Deroles S."/>
            <person name="Templeton K."/>
            <person name="Luo Z."/>
            <person name="Davy M."/>
            <person name="Cheng C."/>
            <person name="Mcneilage M."/>
            <person name="Scaglione D."/>
            <person name="Liu Y."/>
            <person name="Zhang Q."/>
            <person name="Datson P."/>
            <person name="De Silva N."/>
            <person name="Gardiner S."/>
            <person name="Bassett H."/>
            <person name="Chagne D."/>
            <person name="Mccallum J."/>
            <person name="Dzierzon H."/>
            <person name="Deng C."/>
            <person name="Wang Y.-Y."/>
            <person name="Barron N."/>
            <person name="Manako K."/>
            <person name="Bowen J."/>
            <person name="Foster T."/>
            <person name="Erridge Z."/>
            <person name="Tiffin H."/>
            <person name="Waite C."/>
            <person name="Davies K."/>
            <person name="Grierson E."/>
            <person name="Laing W."/>
            <person name="Kirk R."/>
            <person name="Chen X."/>
            <person name="Wood M."/>
            <person name="Montefiori M."/>
            <person name="Brummell D."/>
            <person name="Schwinn K."/>
            <person name="Catanach A."/>
            <person name="Fullerton C."/>
            <person name="Li D."/>
            <person name="Meiyalaghan S."/>
            <person name="Nieuwenhuizen N."/>
            <person name="Read N."/>
            <person name="Prakash R."/>
            <person name="Hunter D."/>
            <person name="Zhang H."/>
            <person name="Mckenzie M."/>
            <person name="Knabel M."/>
            <person name="Harris A."/>
            <person name="Allan A."/>
            <person name="Chen A."/>
            <person name="Janssen B."/>
            <person name="Plunkett B."/>
            <person name="Dwamena C."/>
            <person name="Voogd C."/>
            <person name="Leif D."/>
            <person name="Lafferty D."/>
            <person name="Souleyre E."/>
            <person name="Varkonyi-Gasic E."/>
            <person name="Gambi F."/>
            <person name="Hanley J."/>
            <person name="Yao J.-L."/>
            <person name="Cheung J."/>
            <person name="David K."/>
            <person name="Warren B."/>
            <person name="Marsh K."/>
            <person name="Snowden K."/>
            <person name="Lin-Wang K."/>
            <person name="Brian L."/>
            <person name="Martinez-Sanchez M."/>
            <person name="Wang M."/>
            <person name="Ileperuma N."/>
            <person name="Macnee N."/>
            <person name="Campin R."/>
            <person name="Mcatee P."/>
            <person name="Drummond R."/>
            <person name="Espley R."/>
            <person name="Ireland H."/>
            <person name="Wu R."/>
            <person name="Atkinson R."/>
            <person name="Karunairetnam S."/>
            <person name="Bulley S."/>
            <person name="Chunkath S."/>
            <person name="Hanley Z."/>
            <person name="Storey R."/>
            <person name="Thrimawithana A."/>
            <person name="Thomson S."/>
            <person name="David C."/>
            <person name="Testolin R."/>
        </authorList>
    </citation>
    <scope>NUCLEOTIDE SEQUENCE [LARGE SCALE GENOMIC DNA]</scope>
    <source>
        <strain evidence="2">cv. Red5</strain>
        <tissue evidence="1">Young leaf</tissue>
    </source>
</reference>
<name>A0A2R6P937_ACTCC</name>
<dbReference type="Gramene" id="PSR87475">
    <property type="protein sequence ID" value="PSR87475"/>
    <property type="gene ID" value="CEY00_Acc30522"/>
</dbReference>
<dbReference type="Proteomes" id="UP000241394">
    <property type="component" value="Chromosome LG27"/>
</dbReference>
<gene>
    <name evidence="1" type="ORF">CEY00_Acc30522</name>
</gene>
<comment type="caution">
    <text evidence="1">The sequence shown here is derived from an EMBL/GenBank/DDBJ whole genome shotgun (WGS) entry which is preliminary data.</text>
</comment>
<sequence length="94" mass="10709">MVMDVENRDPLGFPQWSPIRRRFGPDAPFFASGNIERELLAKQIYLSFFHVKRVVAARSYSGGGKLLAVALDITEDEKQQLEIVKMWKTVLMPG</sequence>
<dbReference type="EMBL" id="NKQK01000027">
    <property type="protein sequence ID" value="PSR87475.1"/>
    <property type="molecule type" value="Genomic_DNA"/>
</dbReference>
<dbReference type="AlphaFoldDB" id="A0A2R6P937"/>
<dbReference type="InParanoid" id="A0A2R6P937"/>
<evidence type="ECO:0000313" key="2">
    <source>
        <dbReference type="Proteomes" id="UP000241394"/>
    </source>
</evidence>